<evidence type="ECO:0008006" key="3">
    <source>
        <dbReference type="Google" id="ProtNLM"/>
    </source>
</evidence>
<reference evidence="1 2" key="1">
    <citation type="submission" date="2019-09" db="EMBL/GenBank/DDBJ databases">
        <authorList>
            <person name="Chandra G."/>
            <person name="Truman W A."/>
        </authorList>
    </citation>
    <scope>NUCLEOTIDE SEQUENCE [LARGE SCALE GENOMIC DNA]</scope>
    <source>
        <strain evidence="1">PS880</strain>
    </source>
</reference>
<proteinExistence type="predicted"/>
<dbReference type="AlphaFoldDB" id="A0A5E7GBF2"/>
<dbReference type="NCBIfam" id="NF038054">
    <property type="entry name" value="T3SS_SctI"/>
    <property type="match status" value="1"/>
</dbReference>
<dbReference type="RefSeq" id="WP_191624623.1">
    <property type="nucleotide sequence ID" value="NZ_CABVIH010000001.1"/>
</dbReference>
<sequence length="102" mass="11116">MSTALVGPLGVDQLKVAELARPEHDVVVSLEDRLIQSFASSSVNAEREVASINAMLKRPDLTNPEVLSELQLRSAQYNIDVTLLNTLVRKAVTTAETLLRSS</sequence>
<name>A0A5E7GBF2_PSEFL</name>
<dbReference type="InterPro" id="IPR047754">
    <property type="entry name" value="T3SS_SctI-like"/>
</dbReference>
<dbReference type="Proteomes" id="UP000375525">
    <property type="component" value="Unassembled WGS sequence"/>
</dbReference>
<dbReference type="EMBL" id="CABVIH010000001">
    <property type="protein sequence ID" value="VVO48714.1"/>
    <property type="molecule type" value="Genomic_DNA"/>
</dbReference>
<accession>A0A5E7GBF2</accession>
<protein>
    <recommendedName>
        <fullName evidence="3">Type III secretion system protein PrgJ</fullName>
    </recommendedName>
</protein>
<evidence type="ECO:0000313" key="2">
    <source>
        <dbReference type="Proteomes" id="UP000375525"/>
    </source>
</evidence>
<organism evidence="1 2">
    <name type="scientific">Pseudomonas fluorescens</name>
    <dbReference type="NCBI Taxonomy" id="294"/>
    <lineage>
        <taxon>Bacteria</taxon>
        <taxon>Pseudomonadati</taxon>
        <taxon>Pseudomonadota</taxon>
        <taxon>Gammaproteobacteria</taxon>
        <taxon>Pseudomonadales</taxon>
        <taxon>Pseudomonadaceae</taxon>
        <taxon>Pseudomonas</taxon>
    </lineage>
</organism>
<gene>
    <name evidence="1" type="ORF">PS880_00185</name>
</gene>
<evidence type="ECO:0000313" key="1">
    <source>
        <dbReference type="EMBL" id="VVO48714.1"/>
    </source>
</evidence>